<evidence type="ECO:0000313" key="2">
    <source>
        <dbReference type="EMBL" id="RZC54159.1"/>
    </source>
</evidence>
<evidence type="ECO:0000313" key="3">
    <source>
        <dbReference type="Proteomes" id="UP000316621"/>
    </source>
</evidence>
<protein>
    <submittedName>
        <fullName evidence="2">Uncharacterized protein</fullName>
    </submittedName>
</protein>
<reference evidence="2 3" key="1">
    <citation type="journal article" date="2018" name="Science">
        <title>The opium poppy genome and morphinan production.</title>
        <authorList>
            <person name="Guo L."/>
            <person name="Winzer T."/>
            <person name="Yang X."/>
            <person name="Li Y."/>
            <person name="Ning Z."/>
            <person name="He Z."/>
            <person name="Teodor R."/>
            <person name="Lu Y."/>
            <person name="Bowser T.A."/>
            <person name="Graham I.A."/>
            <person name="Ye K."/>
        </authorList>
    </citation>
    <scope>NUCLEOTIDE SEQUENCE [LARGE SCALE GENOMIC DNA]</scope>
    <source>
        <strain evidence="3">cv. HN1</strain>
        <tissue evidence="2">Leaves</tissue>
    </source>
</reference>
<feature type="transmembrane region" description="Helical" evidence="1">
    <location>
        <begin position="40"/>
        <end position="59"/>
    </location>
</feature>
<dbReference type="Proteomes" id="UP000316621">
    <property type="component" value="Chromosome 3"/>
</dbReference>
<keyword evidence="1" id="KW-0812">Transmembrane</keyword>
<organism evidence="2 3">
    <name type="scientific">Papaver somniferum</name>
    <name type="common">Opium poppy</name>
    <dbReference type="NCBI Taxonomy" id="3469"/>
    <lineage>
        <taxon>Eukaryota</taxon>
        <taxon>Viridiplantae</taxon>
        <taxon>Streptophyta</taxon>
        <taxon>Embryophyta</taxon>
        <taxon>Tracheophyta</taxon>
        <taxon>Spermatophyta</taxon>
        <taxon>Magnoliopsida</taxon>
        <taxon>Ranunculales</taxon>
        <taxon>Papaveraceae</taxon>
        <taxon>Papaveroideae</taxon>
        <taxon>Papaver</taxon>
    </lineage>
</organism>
<sequence length="80" mass="8933">MSFKSPSSMKSPFTKLARDYSHFKEHEEPTLTTCNMFRNYVLPSLATSVGVVLLGAFAYEGHLKENYQALEKGLSAETAK</sequence>
<proteinExistence type="predicted"/>
<keyword evidence="1" id="KW-0472">Membrane</keyword>
<dbReference type="Gramene" id="RZC54159">
    <property type="protein sequence ID" value="RZC54159"/>
    <property type="gene ID" value="C5167_013011"/>
</dbReference>
<accession>A0A4Y7J346</accession>
<name>A0A4Y7J346_PAPSO</name>
<dbReference type="AlphaFoldDB" id="A0A4Y7J346"/>
<evidence type="ECO:0000256" key="1">
    <source>
        <dbReference type="SAM" id="Phobius"/>
    </source>
</evidence>
<gene>
    <name evidence="2" type="ORF">C5167_013011</name>
</gene>
<dbReference type="EMBL" id="CM010717">
    <property type="protein sequence ID" value="RZC54159.1"/>
    <property type="molecule type" value="Genomic_DNA"/>
</dbReference>
<keyword evidence="3" id="KW-1185">Reference proteome</keyword>
<keyword evidence="1" id="KW-1133">Transmembrane helix</keyword>